<keyword evidence="1" id="KW-1133">Transmembrane helix</keyword>
<organism evidence="2 3">
    <name type="scientific">Candidatus Marsarchaeota G2 archaeon ECH_B_SAG-G16</name>
    <dbReference type="NCBI Taxonomy" id="1978167"/>
    <lineage>
        <taxon>Archaea</taxon>
        <taxon>Candidatus Marsarchaeota</taxon>
        <taxon>Candidatus Marsarchaeota group 2</taxon>
    </lineage>
</organism>
<sequence>MCLILYVFLTHASIVFYLLIICLSSIAFNTMNGALSPSYRSVITTQKVAAQVNSLTGAIFQVSSAVSPIAVGLAVEFTHNIGFTLLAPLSLSRRSTSLQGYRALNHKSFRAQVATLKGLWKGFPFFETWCLSCTLLSRL</sequence>
<dbReference type="InterPro" id="IPR036259">
    <property type="entry name" value="MFS_trans_sf"/>
</dbReference>
<reference evidence="2 3" key="1">
    <citation type="submission" date="2017-04" db="EMBL/GenBank/DDBJ databases">
        <title>Novel microbial lineages endemic to geothermal iron-oxide mats fill important gaps in the evolutionary history of Archaea.</title>
        <authorList>
            <person name="Jay Z.J."/>
            <person name="Beam J.P."/>
            <person name="Dlakic M."/>
            <person name="Rusch D.B."/>
            <person name="Kozubal M.A."/>
            <person name="Inskeep W.P."/>
        </authorList>
    </citation>
    <scope>NUCLEOTIDE SEQUENCE [LARGE SCALE GENOMIC DNA]</scope>
    <source>
        <strain evidence="2">ECH_B_SAG-G16</strain>
    </source>
</reference>
<evidence type="ECO:0000256" key="1">
    <source>
        <dbReference type="SAM" id="Phobius"/>
    </source>
</evidence>
<dbReference type="AlphaFoldDB" id="A0A2R6C4H9"/>
<accession>A0A2R6C4H9</accession>
<keyword evidence="1" id="KW-0812">Transmembrane</keyword>
<dbReference type="EMBL" id="NEXO01000013">
    <property type="protein sequence ID" value="PSO05760.1"/>
    <property type="molecule type" value="Genomic_DNA"/>
</dbReference>
<dbReference type="Proteomes" id="UP000241886">
    <property type="component" value="Unassembled WGS sequence"/>
</dbReference>
<evidence type="ECO:0000313" key="2">
    <source>
        <dbReference type="EMBL" id="PSO05760.1"/>
    </source>
</evidence>
<comment type="caution">
    <text evidence="2">The sequence shown here is derived from an EMBL/GenBank/DDBJ whole genome shotgun (WGS) entry which is preliminary data.</text>
</comment>
<protein>
    <submittedName>
        <fullName evidence="2">Uncharacterized protein</fullName>
    </submittedName>
</protein>
<keyword evidence="1" id="KW-0472">Membrane</keyword>
<dbReference type="SUPFAM" id="SSF103473">
    <property type="entry name" value="MFS general substrate transporter"/>
    <property type="match status" value="1"/>
</dbReference>
<feature type="transmembrane region" description="Helical" evidence="1">
    <location>
        <begin position="6"/>
        <end position="28"/>
    </location>
</feature>
<proteinExistence type="predicted"/>
<evidence type="ECO:0000313" key="3">
    <source>
        <dbReference type="Proteomes" id="UP000241886"/>
    </source>
</evidence>
<gene>
    <name evidence="2" type="ORF">B9Q13_00910</name>
</gene>
<name>A0A2R6C4H9_9ARCH</name>